<dbReference type="InterPro" id="IPR018109">
    <property type="entry name" value="Folylpolyglutamate_synth_CS"/>
</dbReference>
<evidence type="ECO:0000256" key="1">
    <source>
        <dbReference type="ARBA" id="ARBA00001946"/>
    </source>
</evidence>
<dbReference type="PANTHER" id="PTHR11136">
    <property type="entry name" value="FOLYLPOLYGLUTAMATE SYNTHASE-RELATED"/>
    <property type="match status" value="1"/>
</dbReference>
<dbReference type="UniPathway" id="UPA00077">
    <property type="reaction ID" value="UER00157"/>
</dbReference>
<dbReference type="Pfam" id="PF08245">
    <property type="entry name" value="Mur_ligase_M"/>
    <property type="match status" value="1"/>
</dbReference>
<dbReference type="AlphaFoldDB" id="A0A0H3G2L5"/>
<dbReference type="eggNOG" id="COG0285">
    <property type="taxonomic scope" value="Bacteria"/>
</dbReference>
<dbReference type="HOGENOM" id="CLU_015869_1_1_5"/>
<dbReference type="Proteomes" id="UP000001494">
    <property type="component" value="Chromosome"/>
</dbReference>
<reference evidence="12 13" key="1">
    <citation type="journal article" date="2011" name="J. Bacteriol.">
        <title>Genome sequence of the ethanol-producing Zymomonas mobilis subsp. mobilis lectotype strain ATCC 10988.</title>
        <authorList>
            <person name="Pappas K.M."/>
            <person name="Kouvelis V.N."/>
            <person name="Saunders E."/>
            <person name="Brettin T.S."/>
            <person name="Bruce D."/>
            <person name="Detter C."/>
            <person name="Balakireva M."/>
            <person name="Han C.S."/>
            <person name="Savvakis G."/>
            <person name="Kyrpides N.C."/>
            <person name="Typas M.A."/>
        </authorList>
    </citation>
    <scope>NUCLEOTIDE SEQUENCE [LARGE SCALE GENOMIC DNA]</scope>
    <source>
        <strain evidence="13">ATCC 10988 / DSM 424 / CCUG 17860 / LMG 404 / NCIMB 8938 / NRRL B-806 / ZM1</strain>
    </source>
</reference>
<dbReference type="GO" id="GO:0008841">
    <property type="term" value="F:dihydrofolate synthase activity"/>
    <property type="evidence" value="ECO:0007669"/>
    <property type="project" value="TreeGrafter"/>
</dbReference>
<dbReference type="InterPro" id="IPR036615">
    <property type="entry name" value="Mur_ligase_C_dom_sf"/>
</dbReference>
<evidence type="ECO:0000256" key="6">
    <source>
        <dbReference type="ARBA" id="ARBA00022741"/>
    </source>
</evidence>
<dbReference type="FunFam" id="3.40.1190.10:FF:000011">
    <property type="entry name" value="Folylpolyglutamate synthase/dihydrofolate synthase"/>
    <property type="match status" value="1"/>
</dbReference>
<dbReference type="GO" id="GO:0005737">
    <property type="term" value="C:cytoplasm"/>
    <property type="evidence" value="ECO:0007669"/>
    <property type="project" value="TreeGrafter"/>
</dbReference>
<dbReference type="GO" id="GO:0046872">
    <property type="term" value="F:metal ion binding"/>
    <property type="evidence" value="ECO:0007669"/>
    <property type="project" value="UniProtKB-KW"/>
</dbReference>
<evidence type="ECO:0000256" key="7">
    <source>
        <dbReference type="ARBA" id="ARBA00022840"/>
    </source>
</evidence>
<dbReference type="Gene3D" id="3.90.190.20">
    <property type="entry name" value="Mur ligase, C-terminal domain"/>
    <property type="match status" value="1"/>
</dbReference>
<proteinExistence type="inferred from homology"/>
<dbReference type="EC" id="6.3.2.17" evidence="3"/>
<dbReference type="SUPFAM" id="SSF53623">
    <property type="entry name" value="MurD-like peptide ligases, catalytic domain"/>
    <property type="match status" value="1"/>
</dbReference>
<dbReference type="Gene3D" id="3.40.1190.10">
    <property type="entry name" value="Mur-like, catalytic domain"/>
    <property type="match status" value="1"/>
</dbReference>
<evidence type="ECO:0000259" key="11">
    <source>
        <dbReference type="Pfam" id="PF08245"/>
    </source>
</evidence>
<evidence type="ECO:0000256" key="4">
    <source>
        <dbReference type="ARBA" id="ARBA00022598"/>
    </source>
</evidence>
<dbReference type="NCBIfam" id="TIGR01499">
    <property type="entry name" value="folC"/>
    <property type="match status" value="1"/>
</dbReference>
<dbReference type="PROSITE" id="PS01012">
    <property type="entry name" value="FOLYLPOLYGLU_SYNT_2"/>
    <property type="match status" value="1"/>
</dbReference>
<keyword evidence="5" id="KW-0479">Metal-binding</keyword>
<evidence type="ECO:0000256" key="3">
    <source>
        <dbReference type="ARBA" id="ARBA00013025"/>
    </source>
</evidence>
<feature type="domain" description="Mur ligase central" evidence="11">
    <location>
        <begin position="54"/>
        <end position="270"/>
    </location>
</feature>
<dbReference type="KEGG" id="zmm:Zmob_1107"/>
<name>A0A0H3G2L5_ZYMMA</name>
<keyword evidence="4 10" id="KW-0436">Ligase</keyword>
<dbReference type="InterPro" id="IPR036565">
    <property type="entry name" value="Mur-like_cat_sf"/>
</dbReference>
<dbReference type="GO" id="GO:0005524">
    <property type="term" value="F:ATP binding"/>
    <property type="evidence" value="ECO:0007669"/>
    <property type="project" value="UniProtKB-KW"/>
</dbReference>
<dbReference type="PIRSF" id="PIRSF001563">
    <property type="entry name" value="Folylpolyglu_synth"/>
    <property type="match status" value="1"/>
</dbReference>
<dbReference type="RefSeq" id="WP_014500873.1">
    <property type="nucleotide sequence ID" value="NC_017262.1"/>
</dbReference>
<dbReference type="GO" id="GO:0004326">
    <property type="term" value="F:tetrahydrofolylpolyglutamate synthase activity"/>
    <property type="evidence" value="ECO:0007669"/>
    <property type="project" value="UniProtKB-EC"/>
</dbReference>
<dbReference type="SUPFAM" id="SSF53244">
    <property type="entry name" value="MurD-like peptide ligases, peptide-binding domain"/>
    <property type="match status" value="1"/>
</dbReference>
<protein>
    <recommendedName>
        <fullName evidence="3">tetrahydrofolate synthase</fullName>
        <ecNumber evidence="3">6.3.2.17</ecNumber>
    </recommendedName>
</protein>
<dbReference type="PANTHER" id="PTHR11136:SF0">
    <property type="entry name" value="DIHYDROFOLATE SYNTHETASE-RELATED"/>
    <property type="match status" value="1"/>
</dbReference>
<evidence type="ECO:0000256" key="5">
    <source>
        <dbReference type="ARBA" id="ARBA00022723"/>
    </source>
</evidence>
<dbReference type="EMBL" id="CP002850">
    <property type="protein sequence ID" value="AEH62939.1"/>
    <property type="molecule type" value="Genomic_DNA"/>
</dbReference>
<dbReference type="InterPro" id="IPR013221">
    <property type="entry name" value="Mur_ligase_cen"/>
</dbReference>
<keyword evidence="8" id="KW-0460">Magnesium</keyword>
<comment type="catalytic activity">
    <reaction evidence="9">
        <text>(6S)-5,6,7,8-tetrahydrofolyl-(gamma-L-Glu)(n) + L-glutamate + ATP = (6S)-5,6,7,8-tetrahydrofolyl-(gamma-L-Glu)(n+1) + ADP + phosphate + H(+)</text>
        <dbReference type="Rhea" id="RHEA:10580"/>
        <dbReference type="Rhea" id="RHEA-COMP:14738"/>
        <dbReference type="Rhea" id="RHEA-COMP:14740"/>
        <dbReference type="ChEBI" id="CHEBI:15378"/>
        <dbReference type="ChEBI" id="CHEBI:29985"/>
        <dbReference type="ChEBI" id="CHEBI:30616"/>
        <dbReference type="ChEBI" id="CHEBI:43474"/>
        <dbReference type="ChEBI" id="CHEBI:141005"/>
        <dbReference type="ChEBI" id="CHEBI:456216"/>
        <dbReference type="EC" id="6.3.2.17"/>
    </reaction>
</comment>
<accession>A0A0H3G2L5</accession>
<evidence type="ECO:0000256" key="10">
    <source>
        <dbReference type="PIRNR" id="PIRNR001563"/>
    </source>
</evidence>
<comment type="similarity">
    <text evidence="2 10">Belongs to the folylpolyglutamate synthase family.</text>
</comment>
<keyword evidence="6 10" id="KW-0547">Nucleotide-binding</keyword>
<dbReference type="GO" id="GO:0046654">
    <property type="term" value="P:tetrahydrofolate biosynthetic process"/>
    <property type="evidence" value="ECO:0007669"/>
    <property type="project" value="UniProtKB-UniPathway"/>
</dbReference>
<sequence length="443" mass="48068">MADHARSDNPDVQFQLDRLARLSPGSDILGLSRISELLERLGHPEHHLPPVFHVAGTNGKGSTCAFLRAALQAAGLSVHAYTSPHLVRFNERIRIADKLVDDDTLAGLLKEVLDIGEDVGASFFEVTTAAAFLAFSRNPADACVIEVGLGGKLDATNVITNPIVCGIAQLGVDHQAFLGDNAEDIAAEKAGIAKETVPLVTQTYEPSIAAQIKKIADEKKAVWLPRGSIWEWTVYQNELHYRDKAGRLHLPLPRLNGSHQNENAALAVAMLRHQKVIQIPEAAYKAAMGWAFWPARLQHVSDGRLVSQLPVGAELWIDGCHNPAAAPSTAAFFQEHVEKEKKPFHLIMGMLSNKDAEGVLQFFGSTQARFYAVPVPSHPYHSPEYLVSIAQKNGMSGRIAASPEEALRLIAREASPDYPPIIAIVGSLYLAGSVLKANETPPE</sequence>
<evidence type="ECO:0000256" key="2">
    <source>
        <dbReference type="ARBA" id="ARBA00008276"/>
    </source>
</evidence>
<dbReference type="OrthoDB" id="9809356at2"/>
<evidence type="ECO:0000313" key="12">
    <source>
        <dbReference type="EMBL" id="AEH62939.1"/>
    </source>
</evidence>
<evidence type="ECO:0000313" key="13">
    <source>
        <dbReference type="Proteomes" id="UP000001494"/>
    </source>
</evidence>
<comment type="cofactor">
    <cofactor evidence="1">
        <name>Mg(2+)</name>
        <dbReference type="ChEBI" id="CHEBI:18420"/>
    </cofactor>
</comment>
<dbReference type="InterPro" id="IPR001645">
    <property type="entry name" value="Folylpolyglutamate_synth"/>
</dbReference>
<evidence type="ECO:0000256" key="9">
    <source>
        <dbReference type="ARBA" id="ARBA00047493"/>
    </source>
</evidence>
<keyword evidence="7 10" id="KW-0067">ATP-binding</keyword>
<gene>
    <name evidence="12" type="ordered locus">Zmob_1107</name>
</gene>
<organism evidence="12 13">
    <name type="scientific">Zymomonas mobilis subsp. mobilis (strain ATCC 10988 / DSM 424 / LMG 404 / NCIMB 8938 / NRRL B-806 / ZM1)</name>
    <dbReference type="NCBI Taxonomy" id="555217"/>
    <lineage>
        <taxon>Bacteria</taxon>
        <taxon>Pseudomonadati</taxon>
        <taxon>Pseudomonadota</taxon>
        <taxon>Alphaproteobacteria</taxon>
        <taxon>Sphingomonadales</taxon>
        <taxon>Zymomonadaceae</taxon>
        <taxon>Zymomonas</taxon>
    </lineage>
</organism>
<evidence type="ECO:0000256" key="8">
    <source>
        <dbReference type="ARBA" id="ARBA00022842"/>
    </source>
</evidence>